<dbReference type="SUPFAM" id="SSF81901">
    <property type="entry name" value="HCP-like"/>
    <property type="match status" value="1"/>
</dbReference>
<accession>H8KYY2</accession>
<feature type="chain" id="PRO_5003613338" description="Sel1 repeat protein" evidence="1">
    <location>
        <begin position="24"/>
        <end position="252"/>
    </location>
</feature>
<dbReference type="STRING" id="767434.Fraau_2669"/>
<proteinExistence type="predicted"/>
<organism evidence="2 3">
    <name type="scientific">Frateuria aurantia (strain ATCC 33424 / DSM 6220 / KCTC 2777 / LMG 1558 / NBRC 3245 / NCIMB 13370)</name>
    <name type="common">Acetobacter aurantius</name>
    <dbReference type="NCBI Taxonomy" id="767434"/>
    <lineage>
        <taxon>Bacteria</taxon>
        <taxon>Pseudomonadati</taxon>
        <taxon>Pseudomonadota</taxon>
        <taxon>Gammaproteobacteria</taxon>
        <taxon>Lysobacterales</taxon>
        <taxon>Rhodanobacteraceae</taxon>
        <taxon>Frateuria</taxon>
    </lineage>
</organism>
<dbReference type="OrthoDB" id="7063913at2"/>
<dbReference type="InterPro" id="IPR011990">
    <property type="entry name" value="TPR-like_helical_dom_sf"/>
</dbReference>
<evidence type="ECO:0000313" key="2">
    <source>
        <dbReference type="EMBL" id="AFC87012.1"/>
    </source>
</evidence>
<sequence length="252" mass="26772">MSRPMHYLLCAGLLLLSPGLSLATDHASAAGPRPPVTDRSLAESTCVIGEESFVPGDYYYCLAGQSYGEKNYGQSRRFFTTAAGWASKPAQFMLGLMAFNGDQQAVNRPLGLAWLALAAERGQPRFSTALAAARAKASAADWAAAQAILAQLQPTYGDAKAAPRAEERYRMGMQKLRQTEANAGSYCMAGMVPMSQLSNRSEGASSAMASHCPPVEQVVQAIDHSAGELFDGWNGHVEVGPLQQIKARSGGN</sequence>
<dbReference type="HOGENOM" id="CLU_1105773_0_0_6"/>
<evidence type="ECO:0000313" key="3">
    <source>
        <dbReference type="Proteomes" id="UP000005234"/>
    </source>
</evidence>
<reference evidence="2" key="1">
    <citation type="submission" date="2012-02" db="EMBL/GenBank/DDBJ databases">
        <title>The complete genome of Frateuria aurantia DSM 6220.</title>
        <authorList>
            <consortium name="US DOE Joint Genome Institute (JGI-PGF)"/>
            <person name="Lucas S."/>
            <person name="Copeland A."/>
            <person name="Lapidus A."/>
            <person name="Glavina del Rio T."/>
            <person name="Dalin E."/>
            <person name="Tice H."/>
            <person name="Bruce D."/>
            <person name="Goodwin L."/>
            <person name="Pitluck S."/>
            <person name="Peters L."/>
            <person name="Ovchinnikova G."/>
            <person name="Teshima H."/>
            <person name="Kyrpides N."/>
            <person name="Mavromatis K."/>
            <person name="Ivanova N."/>
            <person name="Brettin T."/>
            <person name="Detter J.C."/>
            <person name="Han C."/>
            <person name="Larimer F."/>
            <person name="Land M."/>
            <person name="Hauser L."/>
            <person name="Markowitz V."/>
            <person name="Cheng J.-F."/>
            <person name="Hugenholtz P."/>
            <person name="Woyke T."/>
            <person name="Wu D."/>
            <person name="Brambilla E."/>
            <person name="Klenk H.-P."/>
            <person name="Eisen J.A."/>
        </authorList>
    </citation>
    <scope>NUCLEOTIDE SEQUENCE</scope>
    <source>
        <strain evidence="2">DSM 6220</strain>
    </source>
</reference>
<gene>
    <name evidence="2" type="ordered locus">Fraau_2669</name>
</gene>
<keyword evidence="3" id="KW-1185">Reference proteome</keyword>
<evidence type="ECO:0008006" key="4">
    <source>
        <dbReference type="Google" id="ProtNLM"/>
    </source>
</evidence>
<dbReference type="Gene3D" id="1.25.40.10">
    <property type="entry name" value="Tetratricopeptide repeat domain"/>
    <property type="match status" value="1"/>
</dbReference>
<dbReference type="eggNOG" id="COG0790">
    <property type="taxonomic scope" value="Bacteria"/>
</dbReference>
<dbReference type="RefSeq" id="WP_014404015.1">
    <property type="nucleotide sequence ID" value="NC_017033.1"/>
</dbReference>
<feature type="signal peptide" evidence="1">
    <location>
        <begin position="1"/>
        <end position="23"/>
    </location>
</feature>
<keyword evidence="1" id="KW-0732">Signal</keyword>
<dbReference type="KEGG" id="fau:Fraau_2669"/>
<dbReference type="EMBL" id="CP003350">
    <property type="protein sequence ID" value="AFC87012.1"/>
    <property type="molecule type" value="Genomic_DNA"/>
</dbReference>
<evidence type="ECO:0000256" key="1">
    <source>
        <dbReference type="SAM" id="SignalP"/>
    </source>
</evidence>
<protein>
    <recommendedName>
        <fullName evidence="4">Sel1 repeat protein</fullName>
    </recommendedName>
</protein>
<dbReference type="Proteomes" id="UP000005234">
    <property type="component" value="Chromosome"/>
</dbReference>
<name>H8KYY2_FRAAD</name>
<dbReference type="AlphaFoldDB" id="H8KYY2"/>